<evidence type="ECO:0000313" key="2">
    <source>
        <dbReference type="Proteomes" id="UP000509429"/>
    </source>
</evidence>
<dbReference type="AlphaFoldDB" id="A0A6N0HNB8"/>
<dbReference type="Proteomes" id="UP000509429">
    <property type="component" value="Chromosome"/>
</dbReference>
<protein>
    <submittedName>
        <fullName evidence="1">Uncharacterized protein</fullName>
    </submittedName>
</protein>
<organism evidence="1 2">
    <name type="scientific">Candidatus Ruthia endofausta</name>
    <dbReference type="NCBI Taxonomy" id="2738852"/>
    <lineage>
        <taxon>Bacteria</taxon>
        <taxon>Pseudomonadati</taxon>
        <taxon>Pseudomonadota</taxon>
        <taxon>Gammaproteobacteria</taxon>
        <taxon>Candidatus Pseudothioglobaceae</taxon>
        <taxon>Candidatus Ruthturnera</taxon>
    </lineage>
</organism>
<dbReference type="EMBL" id="CP054490">
    <property type="protein sequence ID" value="QKQ23852.1"/>
    <property type="molecule type" value="Genomic_DNA"/>
</dbReference>
<name>A0A6N0HNB8_9GAMM</name>
<dbReference type="KEGG" id="reo:HUE58_01330"/>
<proteinExistence type="predicted"/>
<sequence>MLDASKTNSNIQTLKSIGLGKHKFTRHSAELAEDLDQSGVDAHTNSIVV</sequence>
<gene>
    <name evidence="1" type="ORF">HUE58_01330</name>
</gene>
<evidence type="ECO:0000313" key="1">
    <source>
        <dbReference type="EMBL" id="QKQ23852.1"/>
    </source>
</evidence>
<reference evidence="1 2" key="1">
    <citation type="submission" date="2020-05" db="EMBL/GenBank/DDBJ databases">
        <title>Horizontal transmission and recombination maintain forever young bacterial symbiont genomes.</title>
        <authorList>
            <person name="Russell S.L."/>
            <person name="Pepper-Tunick E."/>
            <person name="Svedberg J."/>
            <person name="Byrne A."/>
            <person name="Ruelas Castillo J."/>
            <person name="Vollmers C."/>
            <person name="Beinart R.A."/>
            <person name="Corbett-Detig R."/>
        </authorList>
    </citation>
    <scope>NUCLEOTIDE SEQUENCE [LARGE SCALE GENOMIC DNA]</scope>
    <source>
        <strain evidence="1">JDF_Ridge</strain>
    </source>
</reference>
<keyword evidence="2" id="KW-1185">Reference proteome</keyword>
<dbReference type="RefSeq" id="WP_174605292.1">
    <property type="nucleotide sequence ID" value="NZ_CP054490.1"/>
</dbReference>
<accession>A0A6N0HNB8</accession>